<dbReference type="Proteomes" id="UP000001396">
    <property type="component" value="Unassembled WGS sequence"/>
</dbReference>
<keyword evidence="2" id="KW-1185">Reference proteome</keyword>
<comment type="caution">
    <text evidence="1">The sequence shown here is derived from an EMBL/GenBank/DDBJ whole genome shotgun (WGS) entry which is preliminary data.</text>
</comment>
<proteinExistence type="predicted"/>
<accession>D3BQK8</accession>
<dbReference type="RefSeq" id="XP_020428560.1">
    <property type="nucleotide sequence ID" value="XM_020580975.1"/>
</dbReference>
<sequence length="362" mass="42047">MIGLLMEKDVSSLSLKIFCVDRKIIETLYTISNPLNPVDKGEPPVIDKLIFPYLRSFSFQTNIEKNSSYNIFNLLDNEKNVNLTTVDINNQICPMIPNDFPKYLPLESLYFFVPTLKSIELNEGLSSYSVINFDITKSYPVLETLSLKFKDGRKNIIFDTMTLKTFEFYQVYHSISDYTIFPNLTSLYLFQNNLTGFFGDFGDLEPSSIYISDGERNTIYTNVTTNLFQSNCYTQYIFPIGKLQTKYFPDCFRCYGNEIQFLVTRDVFFAWVNYTCPIKLDKLIYPIGLFDLNKPIKITGENLGWGYNIDPTLSVMIPNKEFQFRNPTRNGETTIHFSVGYNDKYAFNITWGPEILNFLFSF</sequence>
<reference evidence="1 2" key="1">
    <citation type="journal article" date="2011" name="Genome Res.">
        <title>Phylogeny-wide analysis of social amoeba genomes highlights ancient origins for complex intercellular communication.</title>
        <authorList>
            <person name="Heidel A.J."/>
            <person name="Lawal H.M."/>
            <person name="Felder M."/>
            <person name="Schilde C."/>
            <person name="Helps N.R."/>
            <person name="Tunggal B."/>
            <person name="Rivero F."/>
            <person name="John U."/>
            <person name="Schleicher M."/>
            <person name="Eichinger L."/>
            <person name="Platzer M."/>
            <person name="Noegel A.A."/>
            <person name="Schaap P."/>
            <person name="Gloeckner G."/>
        </authorList>
    </citation>
    <scope>NUCLEOTIDE SEQUENCE [LARGE SCALE GENOMIC DNA]</scope>
    <source>
        <strain evidence="2">ATCC 26659 / Pp 5 / PN500</strain>
    </source>
</reference>
<protein>
    <submittedName>
        <fullName evidence="1">Uncharacterized protein</fullName>
    </submittedName>
</protein>
<evidence type="ECO:0000313" key="1">
    <source>
        <dbReference type="EMBL" id="EFA76428.1"/>
    </source>
</evidence>
<dbReference type="InParanoid" id="D3BQK8"/>
<name>D3BQK8_HETP5</name>
<gene>
    <name evidence="1" type="ORF">PPL_10193</name>
</gene>
<dbReference type="EMBL" id="ADBJ01000047">
    <property type="protein sequence ID" value="EFA76428.1"/>
    <property type="molecule type" value="Genomic_DNA"/>
</dbReference>
<organism evidence="1 2">
    <name type="scientific">Heterostelium pallidum (strain ATCC 26659 / Pp 5 / PN500)</name>
    <name type="common">Cellular slime mold</name>
    <name type="synonym">Polysphondylium pallidum</name>
    <dbReference type="NCBI Taxonomy" id="670386"/>
    <lineage>
        <taxon>Eukaryota</taxon>
        <taxon>Amoebozoa</taxon>
        <taxon>Evosea</taxon>
        <taxon>Eumycetozoa</taxon>
        <taxon>Dictyostelia</taxon>
        <taxon>Acytosteliales</taxon>
        <taxon>Acytosteliaceae</taxon>
        <taxon>Heterostelium</taxon>
    </lineage>
</organism>
<dbReference type="AlphaFoldDB" id="D3BQK8"/>
<evidence type="ECO:0000313" key="2">
    <source>
        <dbReference type="Proteomes" id="UP000001396"/>
    </source>
</evidence>
<dbReference type="GeneID" id="31365664"/>